<keyword evidence="1" id="KW-0830">Ubiquinone</keyword>
<protein>
    <submittedName>
        <fullName evidence="1">NADH:ubiquinone oxidoreductase subunit E</fullName>
    </submittedName>
</protein>
<gene>
    <name evidence="1" type="ORF">HD596_009361</name>
</gene>
<reference evidence="1 2" key="1">
    <citation type="submission" date="2020-08" db="EMBL/GenBank/DDBJ databases">
        <title>Sequencing the genomes of 1000 actinobacteria strains.</title>
        <authorList>
            <person name="Klenk H.-P."/>
        </authorList>
    </citation>
    <scope>NUCLEOTIDE SEQUENCE [LARGE SCALE GENOMIC DNA]</scope>
    <source>
        <strain evidence="1 2">DSM 45507</strain>
    </source>
</reference>
<dbReference type="Proteomes" id="UP000579153">
    <property type="component" value="Unassembled WGS sequence"/>
</dbReference>
<dbReference type="Pfam" id="PF01257">
    <property type="entry name" value="2Fe-2S_thioredx"/>
    <property type="match status" value="1"/>
</dbReference>
<evidence type="ECO:0000313" key="1">
    <source>
        <dbReference type="EMBL" id="MBB5782605.1"/>
    </source>
</evidence>
<accession>A0A7W9LG80</accession>
<dbReference type="InterPro" id="IPR036249">
    <property type="entry name" value="Thioredoxin-like_sf"/>
</dbReference>
<organism evidence="1 2">
    <name type="scientific">Nonomuraea jabiensis</name>
    <dbReference type="NCBI Taxonomy" id="882448"/>
    <lineage>
        <taxon>Bacteria</taxon>
        <taxon>Bacillati</taxon>
        <taxon>Actinomycetota</taxon>
        <taxon>Actinomycetes</taxon>
        <taxon>Streptosporangiales</taxon>
        <taxon>Streptosporangiaceae</taxon>
        <taxon>Nonomuraea</taxon>
    </lineage>
</organism>
<dbReference type="EMBL" id="JACHMB010000001">
    <property type="protein sequence ID" value="MBB5782605.1"/>
    <property type="molecule type" value="Genomic_DNA"/>
</dbReference>
<proteinExistence type="predicted"/>
<evidence type="ECO:0000313" key="2">
    <source>
        <dbReference type="Proteomes" id="UP000579153"/>
    </source>
</evidence>
<dbReference type="AlphaFoldDB" id="A0A7W9LG80"/>
<dbReference type="SUPFAM" id="SSF52833">
    <property type="entry name" value="Thioredoxin-like"/>
    <property type="match status" value="1"/>
</dbReference>
<dbReference type="RefSeq" id="WP_221519897.1">
    <property type="nucleotide sequence ID" value="NZ_JACHMB010000001.1"/>
</dbReference>
<name>A0A7W9LG80_9ACTN</name>
<comment type="caution">
    <text evidence="1">The sequence shown here is derived from an EMBL/GenBank/DDBJ whole genome shotgun (WGS) entry which is preliminary data.</text>
</comment>
<sequence>MGVRLIEALAEGAGEHAEGPEHWAPEVARRFGLPTAAGLDQATFYADLAGPHGRCHVRVCAATACFAAQAGRHLPAIQGVLG</sequence>
<keyword evidence="2" id="KW-1185">Reference proteome</keyword>